<protein>
    <submittedName>
        <fullName evidence="2">Uncharacterized protein</fullName>
    </submittedName>
</protein>
<evidence type="ECO:0000313" key="3">
    <source>
        <dbReference type="Proteomes" id="UP000000763"/>
    </source>
</evidence>
<feature type="region of interest" description="Disordered" evidence="1">
    <location>
        <begin position="1"/>
        <end position="31"/>
    </location>
</feature>
<proteinExistence type="predicted"/>
<gene>
    <name evidence="2" type="primary">OJ1743_B12.11</name>
</gene>
<evidence type="ECO:0000313" key="2">
    <source>
        <dbReference type="EMBL" id="BAD07662.1"/>
    </source>
</evidence>
<dbReference type="EMBL" id="AP004096">
    <property type="protein sequence ID" value="BAD07662.1"/>
    <property type="molecule type" value="Genomic_DNA"/>
</dbReference>
<evidence type="ECO:0000256" key="1">
    <source>
        <dbReference type="SAM" id="MobiDB-lite"/>
    </source>
</evidence>
<name>Q6ZGZ9_ORYSJ</name>
<accession>Q6ZGZ9</accession>
<reference evidence="3" key="2">
    <citation type="journal article" date="2008" name="Nucleic Acids Res.">
        <title>The rice annotation project database (RAP-DB): 2008 update.</title>
        <authorList>
            <consortium name="The rice annotation project (RAP)"/>
        </authorList>
    </citation>
    <scope>GENOME REANNOTATION</scope>
    <source>
        <strain evidence="3">cv. Nipponbare</strain>
    </source>
</reference>
<reference evidence="3" key="1">
    <citation type="journal article" date="2005" name="Nature">
        <title>The map-based sequence of the rice genome.</title>
        <authorList>
            <consortium name="International rice genome sequencing project (IRGSP)"/>
            <person name="Matsumoto T."/>
            <person name="Wu J."/>
            <person name="Kanamori H."/>
            <person name="Katayose Y."/>
            <person name="Fujisawa M."/>
            <person name="Namiki N."/>
            <person name="Mizuno H."/>
            <person name="Yamamoto K."/>
            <person name="Antonio B.A."/>
            <person name="Baba T."/>
            <person name="Sakata K."/>
            <person name="Nagamura Y."/>
            <person name="Aoki H."/>
            <person name="Arikawa K."/>
            <person name="Arita K."/>
            <person name="Bito T."/>
            <person name="Chiden Y."/>
            <person name="Fujitsuka N."/>
            <person name="Fukunaka R."/>
            <person name="Hamada M."/>
            <person name="Harada C."/>
            <person name="Hayashi A."/>
            <person name="Hijishita S."/>
            <person name="Honda M."/>
            <person name="Hosokawa S."/>
            <person name="Ichikawa Y."/>
            <person name="Idonuma A."/>
            <person name="Iijima M."/>
            <person name="Ikeda M."/>
            <person name="Ikeno M."/>
            <person name="Ito K."/>
            <person name="Ito S."/>
            <person name="Ito T."/>
            <person name="Ito Y."/>
            <person name="Ito Y."/>
            <person name="Iwabuchi A."/>
            <person name="Kamiya K."/>
            <person name="Karasawa W."/>
            <person name="Kurita K."/>
            <person name="Katagiri S."/>
            <person name="Kikuta A."/>
            <person name="Kobayashi H."/>
            <person name="Kobayashi N."/>
            <person name="Machita K."/>
            <person name="Maehara T."/>
            <person name="Masukawa M."/>
            <person name="Mizubayashi T."/>
            <person name="Mukai Y."/>
            <person name="Nagasaki H."/>
            <person name="Nagata Y."/>
            <person name="Naito S."/>
            <person name="Nakashima M."/>
            <person name="Nakama Y."/>
            <person name="Nakamichi Y."/>
            <person name="Nakamura M."/>
            <person name="Meguro A."/>
            <person name="Negishi M."/>
            <person name="Ohta I."/>
            <person name="Ohta T."/>
            <person name="Okamoto M."/>
            <person name="Ono N."/>
            <person name="Saji S."/>
            <person name="Sakaguchi M."/>
            <person name="Sakai K."/>
            <person name="Shibata M."/>
            <person name="Shimokawa T."/>
            <person name="Song J."/>
            <person name="Takazaki Y."/>
            <person name="Terasawa K."/>
            <person name="Tsugane M."/>
            <person name="Tsuji K."/>
            <person name="Ueda S."/>
            <person name="Waki K."/>
            <person name="Yamagata H."/>
            <person name="Yamamoto M."/>
            <person name="Yamamoto S."/>
            <person name="Yamane H."/>
            <person name="Yoshiki S."/>
            <person name="Yoshihara R."/>
            <person name="Yukawa K."/>
            <person name="Zhong H."/>
            <person name="Yano M."/>
            <person name="Yuan Q."/>
            <person name="Ouyang S."/>
            <person name="Liu J."/>
            <person name="Jones K.M."/>
            <person name="Gansberger K."/>
            <person name="Moffat K."/>
            <person name="Hill J."/>
            <person name="Bera J."/>
            <person name="Fadrosh D."/>
            <person name="Jin S."/>
            <person name="Johri S."/>
            <person name="Kim M."/>
            <person name="Overton L."/>
            <person name="Reardon M."/>
            <person name="Tsitrin T."/>
            <person name="Vuong H."/>
            <person name="Weaver B."/>
            <person name="Ciecko A."/>
            <person name="Tallon L."/>
            <person name="Jackson J."/>
            <person name="Pai G."/>
            <person name="Aken S.V."/>
            <person name="Utterback T."/>
            <person name="Reidmuller S."/>
            <person name="Feldblyum T."/>
            <person name="Hsiao J."/>
            <person name="Zismann V."/>
            <person name="Iobst S."/>
            <person name="de Vazeille A.R."/>
            <person name="Buell C.R."/>
            <person name="Ying K."/>
            <person name="Li Y."/>
            <person name="Lu T."/>
            <person name="Huang Y."/>
            <person name="Zhao Q."/>
            <person name="Feng Q."/>
            <person name="Zhang L."/>
            <person name="Zhu J."/>
            <person name="Weng Q."/>
            <person name="Mu J."/>
            <person name="Lu Y."/>
            <person name="Fan D."/>
            <person name="Liu Y."/>
            <person name="Guan J."/>
            <person name="Zhang Y."/>
            <person name="Yu S."/>
            <person name="Liu X."/>
            <person name="Zhang Y."/>
            <person name="Hong G."/>
            <person name="Han B."/>
            <person name="Choisne N."/>
            <person name="Demange N."/>
            <person name="Orjeda G."/>
            <person name="Samain S."/>
            <person name="Cattolico L."/>
            <person name="Pelletier E."/>
            <person name="Couloux A."/>
            <person name="Segurens B."/>
            <person name="Wincker P."/>
            <person name="D'Hont A."/>
            <person name="Scarpelli C."/>
            <person name="Weissenbach J."/>
            <person name="Salanoubat M."/>
            <person name="Quetier F."/>
            <person name="Yu Y."/>
            <person name="Kim H.R."/>
            <person name="Rambo T."/>
            <person name="Currie J."/>
            <person name="Collura K."/>
            <person name="Luo M."/>
            <person name="Yang T."/>
            <person name="Ammiraju J.S.S."/>
            <person name="Engler F."/>
            <person name="Soderlund C."/>
            <person name="Wing R.A."/>
            <person name="Palmer L.E."/>
            <person name="de la Bastide M."/>
            <person name="Spiegel L."/>
            <person name="Nascimento L."/>
            <person name="Zutavern T."/>
            <person name="O'Shaughnessy A."/>
            <person name="Dike S."/>
            <person name="Dedhia N."/>
            <person name="Preston R."/>
            <person name="Balija V."/>
            <person name="McCombie W.R."/>
            <person name="Chow T."/>
            <person name="Chen H."/>
            <person name="Chung M."/>
            <person name="Chen C."/>
            <person name="Shaw J."/>
            <person name="Wu H."/>
            <person name="Hsiao K."/>
            <person name="Chao Y."/>
            <person name="Chu M."/>
            <person name="Cheng C."/>
            <person name="Hour A."/>
            <person name="Lee P."/>
            <person name="Lin S."/>
            <person name="Lin Y."/>
            <person name="Liou J."/>
            <person name="Liu S."/>
            <person name="Hsing Y."/>
            <person name="Raghuvanshi S."/>
            <person name="Mohanty A."/>
            <person name="Bharti A.K."/>
            <person name="Gaur A."/>
            <person name="Gupta V."/>
            <person name="Kumar D."/>
            <person name="Ravi V."/>
            <person name="Vij S."/>
            <person name="Kapur A."/>
            <person name="Khurana P."/>
            <person name="Khurana P."/>
            <person name="Khurana J.P."/>
            <person name="Tyagi A.K."/>
            <person name="Gaikwad K."/>
            <person name="Singh A."/>
            <person name="Dalal V."/>
            <person name="Srivastava S."/>
            <person name="Dixit A."/>
            <person name="Pal A.K."/>
            <person name="Ghazi I.A."/>
            <person name="Yadav M."/>
            <person name="Pandit A."/>
            <person name="Bhargava A."/>
            <person name="Sureshbabu K."/>
            <person name="Batra K."/>
            <person name="Sharma T.R."/>
            <person name="Mohapatra T."/>
            <person name="Singh N.K."/>
            <person name="Messing J."/>
            <person name="Nelson A.B."/>
            <person name="Fuks G."/>
            <person name="Kavchok S."/>
            <person name="Keizer G."/>
            <person name="Linton E."/>
            <person name="Llaca V."/>
            <person name="Song R."/>
            <person name="Tanyolac B."/>
            <person name="Young S."/>
            <person name="Ho-Il K."/>
            <person name="Hahn J.H."/>
            <person name="Sangsakoo G."/>
            <person name="Vanavichit A."/>
            <person name="de Mattos Luiz.A.T."/>
            <person name="Zimmer P.D."/>
            <person name="Malone G."/>
            <person name="Dellagostin O."/>
            <person name="de Oliveira A.C."/>
            <person name="Bevan M."/>
            <person name="Bancroft I."/>
            <person name="Minx P."/>
            <person name="Cordum H."/>
            <person name="Wilson R."/>
            <person name="Cheng Z."/>
            <person name="Jin W."/>
            <person name="Jiang J."/>
            <person name="Leong S.A."/>
            <person name="Iwama H."/>
            <person name="Gojobori T."/>
            <person name="Itoh T."/>
            <person name="Niimura Y."/>
            <person name="Fujii Y."/>
            <person name="Habara T."/>
            <person name="Sakai H."/>
            <person name="Sato Y."/>
            <person name="Wilson G."/>
            <person name="Kumar K."/>
            <person name="McCouch S."/>
            <person name="Juretic N."/>
            <person name="Hoen D."/>
            <person name="Wright S."/>
            <person name="Bruskiewich R."/>
            <person name="Bureau T."/>
            <person name="Miyao A."/>
            <person name="Hirochika H."/>
            <person name="Nishikawa T."/>
            <person name="Kadowaki K."/>
            <person name="Sugiura M."/>
            <person name="Burr B."/>
            <person name="Sasaki T."/>
        </authorList>
    </citation>
    <scope>NUCLEOTIDE SEQUENCE [LARGE SCALE GENOMIC DNA]</scope>
    <source>
        <strain evidence="3">cv. Nipponbare</strain>
    </source>
</reference>
<dbReference type="Proteomes" id="UP000000763">
    <property type="component" value="Chromosome 2"/>
</dbReference>
<sequence>MAAAGLPSPSLPVSRRQIRSPRLAEATGDGLGRCRRRSTDLAGGWLAAAMVADVAATKLATKAADYGACRDAGPRQEPCRHEGGAAPVRATQAGLDGWRLAMVEADGGDWTVVADGGGWTGVAVAVVVAVAMVAGDGGWRRWWLWRWQWRLSTVVQGHHPRLTVRHRRQRHVETGKEESGCGRAVKNCGRWPWPNF</sequence>
<dbReference type="AlphaFoldDB" id="Q6ZGZ9"/>
<organism evidence="2 3">
    <name type="scientific">Oryza sativa subsp. japonica</name>
    <name type="common">Rice</name>
    <dbReference type="NCBI Taxonomy" id="39947"/>
    <lineage>
        <taxon>Eukaryota</taxon>
        <taxon>Viridiplantae</taxon>
        <taxon>Streptophyta</taxon>
        <taxon>Embryophyta</taxon>
        <taxon>Tracheophyta</taxon>
        <taxon>Spermatophyta</taxon>
        <taxon>Magnoliopsida</taxon>
        <taxon>Liliopsida</taxon>
        <taxon>Poales</taxon>
        <taxon>Poaceae</taxon>
        <taxon>BOP clade</taxon>
        <taxon>Oryzoideae</taxon>
        <taxon>Oryzeae</taxon>
        <taxon>Oryzinae</taxon>
        <taxon>Oryza</taxon>
        <taxon>Oryza sativa</taxon>
    </lineage>
</organism>